<organism evidence="3 4">
    <name type="scientific">Streptomyces wuyuanensis</name>
    <dbReference type="NCBI Taxonomy" id="1196353"/>
    <lineage>
        <taxon>Bacteria</taxon>
        <taxon>Bacillati</taxon>
        <taxon>Actinomycetota</taxon>
        <taxon>Actinomycetes</taxon>
        <taxon>Kitasatosporales</taxon>
        <taxon>Streptomycetaceae</taxon>
        <taxon>Streptomyces</taxon>
    </lineage>
</organism>
<evidence type="ECO:0000313" key="3">
    <source>
        <dbReference type="EMBL" id="SDN14440.1"/>
    </source>
</evidence>
<dbReference type="EMBL" id="FNHI01000020">
    <property type="protein sequence ID" value="SDN14440.1"/>
    <property type="molecule type" value="Genomic_DNA"/>
</dbReference>
<accession>A0A1G9YZF5</accession>
<keyword evidence="4" id="KW-1185">Reference proteome</keyword>
<dbReference type="Gene3D" id="2.60.40.2300">
    <property type="entry name" value="Neutral/alkaline non-lysosomal ceramidase, C-terminal domain"/>
    <property type="match status" value="1"/>
</dbReference>
<gene>
    <name evidence="3" type="ORF">SAMN05444921_12045</name>
</gene>
<evidence type="ECO:0000256" key="1">
    <source>
        <dbReference type="SAM" id="MobiDB-lite"/>
    </source>
</evidence>
<feature type="domain" description="Neutral/alkaline non-lysosomal ceramidase C-terminal" evidence="2">
    <location>
        <begin position="44"/>
        <end position="95"/>
    </location>
</feature>
<sequence>MRVPVPREVLPGQREPFAYRLRPQTGARPRGLPRRDRPVDNGATNSFTGTSKATVTRDIDAGTPPGTYRVVHVGDARSLLGRGTPFTGTSRSFTVR</sequence>
<feature type="region of interest" description="Disordered" evidence="1">
    <location>
        <begin position="1"/>
        <end position="68"/>
    </location>
</feature>
<dbReference type="Pfam" id="PF17048">
    <property type="entry name" value="Ceramidse_alk_C"/>
    <property type="match status" value="1"/>
</dbReference>
<name>A0A1G9YZF5_9ACTN</name>
<evidence type="ECO:0000259" key="2">
    <source>
        <dbReference type="Pfam" id="PF17048"/>
    </source>
</evidence>
<dbReference type="Proteomes" id="UP000199063">
    <property type="component" value="Unassembled WGS sequence"/>
</dbReference>
<dbReference type="STRING" id="1196353.SAMN05444921_12045"/>
<dbReference type="InterPro" id="IPR031331">
    <property type="entry name" value="NEUT/ALK_ceramidase_C"/>
</dbReference>
<proteinExistence type="predicted"/>
<protein>
    <submittedName>
        <fullName evidence="3">Neutral/alkaline non-lysosomal ceramidase, C-terminal</fullName>
    </submittedName>
</protein>
<dbReference type="AlphaFoldDB" id="A0A1G9YZF5"/>
<evidence type="ECO:0000313" key="4">
    <source>
        <dbReference type="Proteomes" id="UP000199063"/>
    </source>
</evidence>
<feature type="compositionally biased region" description="Polar residues" evidence="1">
    <location>
        <begin position="42"/>
        <end position="54"/>
    </location>
</feature>
<dbReference type="InterPro" id="IPR038445">
    <property type="entry name" value="NCDase_C_sf"/>
</dbReference>
<reference evidence="4" key="1">
    <citation type="submission" date="2016-10" db="EMBL/GenBank/DDBJ databases">
        <authorList>
            <person name="Varghese N."/>
            <person name="Submissions S."/>
        </authorList>
    </citation>
    <scope>NUCLEOTIDE SEQUENCE [LARGE SCALE GENOMIC DNA]</scope>
    <source>
        <strain evidence="4">CGMCC 4.7042</strain>
    </source>
</reference>